<feature type="domain" description="Integrase catalytic" evidence="1">
    <location>
        <begin position="1"/>
        <end position="60"/>
    </location>
</feature>
<dbReference type="PROSITE" id="PS50994">
    <property type="entry name" value="INTEGRASE"/>
    <property type="match status" value="1"/>
</dbReference>
<dbReference type="InterPro" id="IPR012337">
    <property type="entry name" value="RNaseH-like_sf"/>
</dbReference>
<evidence type="ECO:0000313" key="2">
    <source>
        <dbReference type="EMBL" id="MBT1073643.1"/>
    </source>
</evidence>
<feature type="non-terminal residue" evidence="2">
    <location>
        <position position="135"/>
    </location>
</feature>
<evidence type="ECO:0000259" key="1">
    <source>
        <dbReference type="PROSITE" id="PS50994"/>
    </source>
</evidence>
<dbReference type="Pfam" id="PF13683">
    <property type="entry name" value="rve_3"/>
    <property type="match status" value="1"/>
</dbReference>
<sequence>QGKDERFHRTLKAEVIIRHQFEDLAHCQRQFNTFREIYNLERPHESLGMKTPISRYQPSQRCYPENLPAIEYGPDDQVRKVQAQGEIFFKGKVFRVSKALQGYPVALRHMNTDGIYSVHFCHQKLKEISLNDIKH</sequence>
<gene>
    <name evidence="2" type="ORF">KJB30_17850</name>
</gene>
<protein>
    <submittedName>
        <fullName evidence="2">Integrase core domain-containing protein</fullName>
    </submittedName>
</protein>
<feature type="non-terminal residue" evidence="2">
    <location>
        <position position="1"/>
    </location>
</feature>
<name>A0ABS5UDC3_9BACT</name>
<keyword evidence="3" id="KW-1185">Reference proteome</keyword>
<dbReference type="InterPro" id="IPR036397">
    <property type="entry name" value="RNaseH_sf"/>
</dbReference>
<dbReference type="Gene3D" id="3.30.420.10">
    <property type="entry name" value="Ribonuclease H-like superfamily/Ribonuclease H"/>
    <property type="match status" value="1"/>
</dbReference>
<comment type="caution">
    <text evidence="2">The sequence shown here is derived from an EMBL/GenBank/DDBJ whole genome shotgun (WGS) entry which is preliminary data.</text>
</comment>
<dbReference type="EMBL" id="JAHDYS010000047">
    <property type="protein sequence ID" value="MBT1073643.1"/>
    <property type="molecule type" value="Genomic_DNA"/>
</dbReference>
<evidence type="ECO:0000313" key="3">
    <source>
        <dbReference type="Proteomes" id="UP000784128"/>
    </source>
</evidence>
<dbReference type="RefSeq" id="WP_214301725.1">
    <property type="nucleotide sequence ID" value="NZ_JAHDYS010000047.1"/>
</dbReference>
<reference evidence="2 3" key="1">
    <citation type="submission" date="2021-05" db="EMBL/GenBank/DDBJ databases">
        <title>The draft genome of Geobacter chapellei DSM 13688.</title>
        <authorList>
            <person name="Xu Z."/>
            <person name="Masuda Y."/>
            <person name="Itoh H."/>
            <person name="Senoo K."/>
        </authorList>
    </citation>
    <scope>NUCLEOTIDE SEQUENCE [LARGE SCALE GENOMIC DNA]</scope>
    <source>
        <strain evidence="2 3">DSM 13688</strain>
    </source>
</reference>
<dbReference type="InterPro" id="IPR001584">
    <property type="entry name" value="Integrase_cat-core"/>
</dbReference>
<dbReference type="SUPFAM" id="SSF53098">
    <property type="entry name" value="Ribonuclease H-like"/>
    <property type="match status" value="1"/>
</dbReference>
<proteinExistence type="predicted"/>
<dbReference type="Proteomes" id="UP000784128">
    <property type="component" value="Unassembled WGS sequence"/>
</dbReference>
<organism evidence="2 3">
    <name type="scientific">Pelotalea chapellei</name>
    <dbReference type="NCBI Taxonomy" id="44671"/>
    <lineage>
        <taxon>Bacteria</taxon>
        <taxon>Pseudomonadati</taxon>
        <taxon>Thermodesulfobacteriota</taxon>
        <taxon>Desulfuromonadia</taxon>
        <taxon>Geobacterales</taxon>
        <taxon>Geobacteraceae</taxon>
        <taxon>Pelotalea</taxon>
    </lineage>
</organism>
<accession>A0ABS5UDC3</accession>